<dbReference type="InterPro" id="IPR058604">
    <property type="entry name" value="DUF8167_3rd"/>
</dbReference>
<feature type="transmembrane region" description="Helical" evidence="2">
    <location>
        <begin position="12"/>
        <end position="33"/>
    </location>
</feature>
<dbReference type="GO" id="GO:0008324">
    <property type="term" value="F:monoatomic cation transmembrane transporter activity"/>
    <property type="evidence" value="ECO:0007669"/>
    <property type="project" value="InterPro"/>
</dbReference>
<evidence type="ECO:0000259" key="3">
    <source>
        <dbReference type="PROSITE" id="PS51202"/>
    </source>
</evidence>
<protein>
    <recommendedName>
        <fullName evidence="3">RCK C-terminal domain-containing protein</fullName>
    </recommendedName>
</protein>
<dbReference type="Gene3D" id="3.30.70.1450">
    <property type="entry name" value="Regulator of K+ conductance, C-terminal domain"/>
    <property type="match status" value="1"/>
</dbReference>
<feature type="compositionally biased region" description="Low complexity" evidence="1">
    <location>
        <begin position="274"/>
        <end position="283"/>
    </location>
</feature>
<proteinExistence type="predicted"/>
<dbReference type="PATRIC" id="fig|662480.6.peg.2403"/>
<dbReference type="GO" id="GO:0006813">
    <property type="term" value="P:potassium ion transport"/>
    <property type="evidence" value="ECO:0007669"/>
    <property type="project" value="InterPro"/>
</dbReference>
<dbReference type="EMBL" id="AOLM01000020">
    <property type="protein sequence ID" value="ELZ91070.1"/>
    <property type="molecule type" value="Genomic_DNA"/>
</dbReference>
<dbReference type="Pfam" id="PF02080">
    <property type="entry name" value="TrkA_C"/>
    <property type="match status" value="1"/>
</dbReference>
<keyword evidence="2" id="KW-1133">Transmembrane helix</keyword>
<dbReference type="PROSITE" id="PS51202">
    <property type="entry name" value="RCK_C"/>
    <property type="match status" value="1"/>
</dbReference>
<keyword evidence="2" id="KW-0472">Membrane</keyword>
<evidence type="ECO:0000256" key="1">
    <source>
        <dbReference type="SAM" id="MobiDB-lite"/>
    </source>
</evidence>
<accession>M0I2R5</accession>
<dbReference type="SUPFAM" id="SSF116726">
    <property type="entry name" value="TrkA C-terminal domain-like"/>
    <property type="match status" value="1"/>
</dbReference>
<evidence type="ECO:0000313" key="5">
    <source>
        <dbReference type="Proteomes" id="UP000011508"/>
    </source>
</evidence>
<dbReference type="Pfam" id="PF26501">
    <property type="entry name" value="DUF8167"/>
    <property type="match status" value="1"/>
</dbReference>
<reference evidence="4 5" key="1">
    <citation type="journal article" date="2014" name="PLoS Genet.">
        <title>Phylogenetically driven sequencing of extremely halophilic archaea reveals strategies for static and dynamic osmo-response.</title>
        <authorList>
            <person name="Becker E.A."/>
            <person name="Seitzer P.M."/>
            <person name="Tritt A."/>
            <person name="Larsen D."/>
            <person name="Krusor M."/>
            <person name="Yao A.I."/>
            <person name="Wu D."/>
            <person name="Madern D."/>
            <person name="Eisen J.A."/>
            <person name="Darling A.E."/>
            <person name="Facciotti M.T."/>
        </authorList>
    </citation>
    <scope>NUCLEOTIDE SEQUENCE [LARGE SCALE GENOMIC DNA]</scope>
    <source>
        <strain evidence="4 5">ATCC BAA-897</strain>
    </source>
</reference>
<dbReference type="Proteomes" id="UP000011508">
    <property type="component" value="Unassembled WGS sequence"/>
</dbReference>
<feature type="compositionally biased region" description="Acidic residues" evidence="1">
    <location>
        <begin position="262"/>
        <end position="271"/>
    </location>
</feature>
<sequence>MASLPVEVVYGLYFGILTGLVPAAVAWLLGFGFRYVTGVTVPGLAVVVLSVAIAGASGGLMALADPSITQSDNQVRLTVALLVVLMGSLYAHNRGDAFANDIPRKMSLRKLTERSLSTDVVELVGGRGQVSVTVTGEVGDIEGYPPVPLDIRTGIRNGEWTFPADIPLVELESRFADRLQNEFDLAAVEVRIDERARATVTAAAPVGGLSKRLPAGKRAVSVTALVPTGLAQGDEVVVVTDGGTETVTATVASVESVVEALSEPEDDEDDADAPKAAPRAPTAVGGEGRVTLAVDRGEVEPLLGSDVDRFVVASRGVRREFELVSLLRRAGKRFSRLSVGADGPLDGVTLGKVGVRDAYGVAVLAVRHGGNWTIAPRGDQAVSAGDTVYAVGSRSDLTRFEEVVA</sequence>
<name>M0I2R5_9EURY</name>
<dbReference type="InterPro" id="IPR006037">
    <property type="entry name" value="RCK_C"/>
</dbReference>
<dbReference type="OrthoDB" id="157524at2157"/>
<dbReference type="AlphaFoldDB" id="M0I2R5"/>
<dbReference type="InterPro" id="IPR058603">
    <property type="entry name" value="DUF8167_2nd"/>
</dbReference>
<keyword evidence="5" id="KW-1185">Reference proteome</keyword>
<feature type="transmembrane region" description="Helical" evidence="2">
    <location>
        <begin position="75"/>
        <end position="92"/>
    </location>
</feature>
<keyword evidence="2" id="KW-0812">Transmembrane</keyword>
<organism evidence="4 5">
    <name type="scientific">Haloferax sulfurifontis ATCC BAA-897</name>
    <dbReference type="NCBI Taxonomy" id="662480"/>
    <lineage>
        <taxon>Archaea</taxon>
        <taxon>Methanobacteriati</taxon>
        <taxon>Methanobacteriota</taxon>
        <taxon>Stenosarchaea group</taxon>
        <taxon>Halobacteria</taxon>
        <taxon>Halobacteriales</taxon>
        <taxon>Haloferacaceae</taxon>
        <taxon>Haloferax</taxon>
    </lineage>
</organism>
<evidence type="ECO:0000313" key="4">
    <source>
        <dbReference type="EMBL" id="ELZ91070.1"/>
    </source>
</evidence>
<dbReference type="Pfam" id="PF26503">
    <property type="entry name" value="DUF8167_3rd"/>
    <property type="match status" value="1"/>
</dbReference>
<dbReference type="InterPro" id="IPR058480">
    <property type="entry name" value="DUF8167_N"/>
</dbReference>
<feature type="region of interest" description="Disordered" evidence="1">
    <location>
        <begin position="260"/>
        <end position="284"/>
    </location>
</feature>
<comment type="caution">
    <text evidence="4">The sequence shown here is derived from an EMBL/GenBank/DDBJ whole genome shotgun (WGS) entry which is preliminary data.</text>
</comment>
<feature type="transmembrane region" description="Helical" evidence="2">
    <location>
        <begin position="39"/>
        <end position="63"/>
    </location>
</feature>
<dbReference type="RefSeq" id="WP_007275287.1">
    <property type="nucleotide sequence ID" value="NZ_AOLM01000020.1"/>
</dbReference>
<dbReference type="InterPro" id="IPR036721">
    <property type="entry name" value="RCK_C_sf"/>
</dbReference>
<dbReference type="Pfam" id="PF26502">
    <property type="entry name" value="DUF8167_2nd"/>
    <property type="match status" value="1"/>
</dbReference>
<evidence type="ECO:0000256" key="2">
    <source>
        <dbReference type="SAM" id="Phobius"/>
    </source>
</evidence>
<feature type="domain" description="RCK C-terminal" evidence="3">
    <location>
        <begin position="321"/>
        <end position="405"/>
    </location>
</feature>
<gene>
    <name evidence="4" type="ORF">C441_12085</name>
</gene>